<name>A0ABZ1GR23_9ACTN</name>
<reference evidence="3 4" key="1">
    <citation type="submission" date="2022-10" db="EMBL/GenBank/DDBJ databases">
        <title>The complete genomes of actinobacterial strains from the NBC collection.</title>
        <authorList>
            <person name="Joergensen T.S."/>
            <person name="Alvarez Arevalo M."/>
            <person name="Sterndorff E.B."/>
            <person name="Faurdal D."/>
            <person name="Vuksanovic O."/>
            <person name="Mourched A.-S."/>
            <person name="Charusanti P."/>
            <person name="Shaw S."/>
            <person name="Blin K."/>
            <person name="Weber T."/>
        </authorList>
    </citation>
    <scope>NUCLEOTIDE SEQUENCE [LARGE SCALE GENOMIC DNA]</scope>
    <source>
        <strain evidence="3 4">NBC 01753</strain>
    </source>
</reference>
<evidence type="ECO:0000259" key="2">
    <source>
        <dbReference type="Pfam" id="PF08241"/>
    </source>
</evidence>
<dbReference type="InterPro" id="IPR052939">
    <property type="entry name" value="23S_rRNA_MeTrnsfrase_RlmA"/>
</dbReference>
<dbReference type="Proteomes" id="UP001335325">
    <property type="component" value="Chromosome"/>
</dbReference>
<feature type="domain" description="Methyltransferase type 11" evidence="2">
    <location>
        <begin position="103"/>
        <end position="174"/>
    </location>
</feature>
<dbReference type="EMBL" id="CP109134">
    <property type="protein sequence ID" value="WSD08639.1"/>
    <property type="molecule type" value="Genomic_DNA"/>
</dbReference>
<sequence>MSYGRRSDCSSSLLPSPSLSSPSSFSFEELLAEGVAVPTEGWDFSWFAGRATEGRPSWGYARAMAGRLGGQQGRAVGAVLDVQTGGGEVLSFALDEAGRAAPGSRRPALVVATEGWAPNVVKAAGLLRERGGFVVASADGPLPFADGVFDLVVSRHPVKAHWREIARVLRPGGGYFAQHVGPRSAYELVEHFLGPQPEEQLNARHPERERRDAEAAGLEIVDLRAERLRMEFYDIAAVVHFLRKVIWMVPDFTVEAYLPQLRRLHERIETEGVFVAHSSRHLFDVRKP</sequence>
<dbReference type="InterPro" id="IPR013216">
    <property type="entry name" value="Methyltransf_11"/>
</dbReference>
<dbReference type="CDD" id="cd02440">
    <property type="entry name" value="AdoMet_MTases"/>
    <property type="match status" value="1"/>
</dbReference>
<protein>
    <submittedName>
        <fullName evidence="3">Class I SAM-dependent methyltransferase</fullName>
    </submittedName>
</protein>
<keyword evidence="4" id="KW-1185">Reference proteome</keyword>
<keyword evidence="3" id="KW-0808">Transferase</keyword>
<keyword evidence="3" id="KW-0489">Methyltransferase</keyword>
<feature type="compositionally biased region" description="Low complexity" evidence="1">
    <location>
        <begin position="10"/>
        <end position="22"/>
    </location>
</feature>
<dbReference type="PANTHER" id="PTHR43460">
    <property type="entry name" value="METHYLTRANSFERASE"/>
    <property type="match status" value="1"/>
</dbReference>
<dbReference type="GO" id="GO:0008168">
    <property type="term" value="F:methyltransferase activity"/>
    <property type="evidence" value="ECO:0007669"/>
    <property type="project" value="UniProtKB-KW"/>
</dbReference>
<dbReference type="Gene3D" id="3.40.50.150">
    <property type="entry name" value="Vaccinia Virus protein VP39"/>
    <property type="match status" value="1"/>
</dbReference>
<organism evidence="3 4">
    <name type="scientific">Streptomyces hirsutus</name>
    <dbReference type="NCBI Taxonomy" id="35620"/>
    <lineage>
        <taxon>Bacteria</taxon>
        <taxon>Bacillati</taxon>
        <taxon>Actinomycetota</taxon>
        <taxon>Actinomycetes</taxon>
        <taxon>Kitasatosporales</taxon>
        <taxon>Streptomycetaceae</taxon>
        <taxon>Streptomyces</taxon>
    </lineage>
</organism>
<dbReference type="GO" id="GO:0032259">
    <property type="term" value="P:methylation"/>
    <property type="evidence" value="ECO:0007669"/>
    <property type="project" value="UniProtKB-KW"/>
</dbReference>
<evidence type="ECO:0000256" key="1">
    <source>
        <dbReference type="SAM" id="MobiDB-lite"/>
    </source>
</evidence>
<dbReference type="SUPFAM" id="SSF53335">
    <property type="entry name" value="S-adenosyl-L-methionine-dependent methyltransferases"/>
    <property type="match status" value="1"/>
</dbReference>
<evidence type="ECO:0000313" key="4">
    <source>
        <dbReference type="Proteomes" id="UP001335325"/>
    </source>
</evidence>
<evidence type="ECO:0000313" key="3">
    <source>
        <dbReference type="EMBL" id="WSD08639.1"/>
    </source>
</evidence>
<accession>A0ABZ1GR23</accession>
<dbReference type="PANTHER" id="PTHR43460:SF1">
    <property type="entry name" value="METHYLTRANSFERASE TYPE 11 DOMAIN-CONTAINING PROTEIN"/>
    <property type="match status" value="1"/>
</dbReference>
<proteinExistence type="predicted"/>
<gene>
    <name evidence="3" type="ORF">OIE73_24885</name>
</gene>
<dbReference type="Pfam" id="PF08241">
    <property type="entry name" value="Methyltransf_11"/>
    <property type="match status" value="1"/>
</dbReference>
<feature type="region of interest" description="Disordered" evidence="1">
    <location>
        <begin position="1"/>
        <end position="22"/>
    </location>
</feature>
<dbReference type="InterPro" id="IPR029063">
    <property type="entry name" value="SAM-dependent_MTases_sf"/>
</dbReference>